<protein>
    <submittedName>
        <fullName evidence="1">Uncharacterized protein</fullName>
    </submittedName>
</protein>
<dbReference type="InterPro" id="IPR032675">
    <property type="entry name" value="LRR_dom_sf"/>
</dbReference>
<name>A0AAD7B7C0_9AGAR</name>
<gene>
    <name evidence="1" type="ORF">FB45DRAFT_1037154</name>
</gene>
<dbReference type="Gene3D" id="3.80.10.10">
    <property type="entry name" value="Ribonuclease Inhibitor"/>
    <property type="match status" value="1"/>
</dbReference>
<sequence length="372" mass="41663">MFPPEVVDRIVHALHDDYDTLRLCGLINRDWMAASRYHFLNGKRRMQLTHHNLPLFLDLLGSPFNTFSTRLERLRVKGVDYTTLKSLWSALPHFSHLRELQIGGHFFDPVVDVALLGPEAQIFPRVTSLAIARIFFSSYGTLNSFLARVTSLSALKIEGLRDIDKFETDINADHQSSHRLQLHLTSLHLELGPAMLAWLKWSGFCLRAREGHLNISHTSSFPIVSEYLSAAQFSRLTLRVHSSNLLLLQYPPSLIALCLLDPLWMSGSQGDLSVSLNLLPFLRQISLSIPGLQELAFCIVTLPFPNLAAGLPPTHEEVTSILDGAGFAGLRRLEFLMSRDIGRDELRATLESILPMQFSRGIVRLGVEGPGA</sequence>
<proteinExistence type="predicted"/>
<reference evidence="1" key="1">
    <citation type="submission" date="2023-03" db="EMBL/GenBank/DDBJ databases">
        <title>Massive genome expansion in bonnet fungi (Mycena s.s.) driven by repeated elements and novel gene families across ecological guilds.</title>
        <authorList>
            <consortium name="Lawrence Berkeley National Laboratory"/>
            <person name="Harder C.B."/>
            <person name="Miyauchi S."/>
            <person name="Viragh M."/>
            <person name="Kuo A."/>
            <person name="Thoen E."/>
            <person name="Andreopoulos B."/>
            <person name="Lu D."/>
            <person name="Skrede I."/>
            <person name="Drula E."/>
            <person name="Henrissat B."/>
            <person name="Morin E."/>
            <person name="Kohler A."/>
            <person name="Barry K."/>
            <person name="LaButti K."/>
            <person name="Morin E."/>
            <person name="Salamov A."/>
            <person name="Lipzen A."/>
            <person name="Mereny Z."/>
            <person name="Hegedus B."/>
            <person name="Baldrian P."/>
            <person name="Stursova M."/>
            <person name="Weitz H."/>
            <person name="Taylor A."/>
            <person name="Grigoriev I.V."/>
            <person name="Nagy L.G."/>
            <person name="Martin F."/>
            <person name="Kauserud H."/>
        </authorList>
    </citation>
    <scope>NUCLEOTIDE SEQUENCE</scope>
    <source>
        <strain evidence="1">9284</strain>
    </source>
</reference>
<evidence type="ECO:0000313" key="1">
    <source>
        <dbReference type="EMBL" id="KAJ7612235.1"/>
    </source>
</evidence>
<accession>A0AAD7B7C0</accession>
<dbReference type="AlphaFoldDB" id="A0AAD7B7C0"/>
<keyword evidence="2" id="KW-1185">Reference proteome</keyword>
<organism evidence="1 2">
    <name type="scientific">Roridomyces roridus</name>
    <dbReference type="NCBI Taxonomy" id="1738132"/>
    <lineage>
        <taxon>Eukaryota</taxon>
        <taxon>Fungi</taxon>
        <taxon>Dikarya</taxon>
        <taxon>Basidiomycota</taxon>
        <taxon>Agaricomycotina</taxon>
        <taxon>Agaricomycetes</taxon>
        <taxon>Agaricomycetidae</taxon>
        <taxon>Agaricales</taxon>
        <taxon>Marasmiineae</taxon>
        <taxon>Mycenaceae</taxon>
        <taxon>Roridomyces</taxon>
    </lineage>
</organism>
<dbReference type="Proteomes" id="UP001221142">
    <property type="component" value="Unassembled WGS sequence"/>
</dbReference>
<comment type="caution">
    <text evidence="1">The sequence shown here is derived from an EMBL/GenBank/DDBJ whole genome shotgun (WGS) entry which is preliminary data.</text>
</comment>
<dbReference type="EMBL" id="JARKIF010000031">
    <property type="protein sequence ID" value="KAJ7612235.1"/>
    <property type="molecule type" value="Genomic_DNA"/>
</dbReference>
<evidence type="ECO:0000313" key="2">
    <source>
        <dbReference type="Proteomes" id="UP001221142"/>
    </source>
</evidence>